<feature type="region of interest" description="Disordered" evidence="4">
    <location>
        <begin position="1"/>
        <end position="39"/>
    </location>
</feature>
<feature type="compositionally biased region" description="Basic residues" evidence="4">
    <location>
        <begin position="110"/>
        <end position="127"/>
    </location>
</feature>
<accession>A0AAN6MHU2</accession>
<evidence type="ECO:0000256" key="3">
    <source>
        <dbReference type="PROSITE-ProRule" id="PRU00023"/>
    </source>
</evidence>
<keyword evidence="2 3" id="KW-0040">ANK repeat</keyword>
<evidence type="ECO:0000256" key="2">
    <source>
        <dbReference type="ARBA" id="ARBA00023043"/>
    </source>
</evidence>
<dbReference type="AlphaFoldDB" id="A0AAN6MHU2"/>
<dbReference type="PANTHER" id="PTHR24189">
    <property type="entry name" value="MYOTROPHIN"/>
    <property type="match status" value="1"/>
</dbReference>
<dbReference type="InterPro" id="IPR002110">
    <property type="entry name" value="Ankyrin_rpt"/>
</dbReference>
<feature type="compositionally biased region" description="Polar residues" evidence="4">
    <location>
        <begin position="1"/>
        <end position="11"/>
    </location>
</feature>
<comment type="caution">
    <text evidence="5">The sequence shown here is derived from an EMBL/GenBank/DDBJ whole genome shotgun (WGS) entry which is preliminary data.</text>
</comment>
<dbReference type="Proteomes" id="UP001303889">
    <property type="component" value="Unassembled WGS sequence"/>
</dbReference>
<dbReference type="InterPro" id="IPR036770">
    <property type="entry name" value="Ankyrin_rpt-contain_sf"/>
</dbReference>
<dbReference type="PANTHER" id="PTHR24189:SF50">
    <property type="entry name" value="ANKYRIN REPEAT AND SOCS BOX PROTEIN 2"/>
    <property type="match status" value="1"/>
</dbReference>
<proteinExistence type="predicted"/>
<dbReference type="Pfam" id="PF12796">
    <property type="entry name" value="Ank_2"/>
    <property type="match status" value="2"/>
</dbReference>
<keyword evidence="1" id="KW-0677">Repeat</keyword>
<dbReference type="InterPro" id="IPR050745">
    <property type="entry name" value="Multifunctional_regulatory"/>
</dbReference>
<gene>
    <name evidence="5" type="ORF">C8A05DRAFT_17221</name>
</gene>
<dbReference type="SMART" id="SM00248">
    <property type="entry name" value="ANK"/>
    <property type="match status" value="5"/>
</dbReference>
<evidence type="ECO:0000256" key="4">
    <source>
        <dbReference type="SAM" id="MobiDB-lite"/>
    </source>
</evidence>
<keyword evidence="6" id="KW-1185">Reference proteome</keyword>
<dbReference type="PRINTS" id="PR01415">
    <property type="entry name" value="ANKYRIN"/>
</dbReference>
<sequence>MSAATTLTTPVAPNKGHCHEASPRISYTPRSHARPKRLSRTECREIFSSTDSLPSIQIHGSGCRCSETLNDNELQDDLLADKISSLTKTILLTTDSCLQPRNTTKPPPPRTRHHHDTPPNPHRRSGTKNHILSSLTRLFSPPSNTLTPTPTLQHQSDLCIGAAALDIDKVARYLVLPAGPHHPSLPVNAPNHLGVTPLLAAVQSPAGAALPKAQLAMVKFLVEVCGADPEAGVRVDRVTGDGESLLTAACTAGLVGVVRYLVGRGVRVDRRLPCGAGMGSRKGKGVGCGGQGRTALHVAVLAGRAECVEVLVQEGRADVDAVCEGVVQGARDVAGGEPGAGLKGLRRRSASREKRVRNPVSALHLARGSPACTRVLLQAGAKVSVKDGFGRTSLHWAAEAGSFDVVQLLVSAGADVNAVAEDGSTPLALILASIGNGQGEEREVEVAKMVLKGATSSGREGQDEKSGMTLTEE</sequence>
<evidence type="ECO:0000313" key="6">
    <source>
        <dbReference type="Proteomes" id="UP001303889"/>
    </source>
</evidence>
<feature type="repeat" description="ANK" evidence="3">
    <location>
        <begin position="389"/>
        <end position="421"/>
    </location>
</feature>
<evidence type="ECO:0000313" key="5">
    <source>
        <dbReference type="EMBL" id="KAK3900479.1"/>
    </source>
</evidence>
<evidence type="ECO:0008006" key="7">
    <source>
        <dbReference type="Google" id="ProtNLM"/>
    </source>
</evidence>
<dbReference type="SUPFAM" id="SSF48403">
    <property type="entry name" value="Ankyrin repeat"/>
    <property type="match status" value="1"/>
</dbReference>
<name>A0AAN6MHU2_9PEZI</name>
<dbReference type="PROSITE" id="PS50088">
    <property type="entry name" value="ANK_REPEAT"/>
    <property type="match status" value="2"/>
</dbReference>
<feature type="region of interest" description="Disordered" evidence="4">
    <location>
        <begin position="453"/>
        <end position="473"/>
    </location>
</feature>
<feature type="repeat" description="ANK" evidence="3">
    <location>
        <begin position="291"/>
        <end position="315"/>
    </location>
</feature>
<dbReference type="EMBL" id="MU855667">
    <property type="protein sequence ID" value="KAK3900479.1"/>
    <property type="molecule type" value="Genomic_DNA"/>
</dbReference>
<organism evidence="5 6">
    <name type="scientific">Staphylotrichum tortipilum</name>
    <dbReference type="NCBI Taxonomy" id="2831512"/>
    <lineage>
        <taxon>Eukaryota</taxon>
        <taxon>Fungi</taxon>
        <taxon>Dikarya</taxon>
        <taxon>Ascomycota</taxon>
        <taxon>Pezizomycotina</taxon>
        <taxon>Sordariomycetes</taxon>
        <taxon>Sordariomycetidae</taxon>
        <taxon>Sordariales</taxon>
        <taxon>Chaetomiaceae</taxon>
        <taxon>Staphylotrichum</taxon>
    </lineage>
</organism>
<reference evidence="5" key="2">
    <citation type="submission" date="2023-05" db="EMBL/GenBank/DDBJ databases">
        <authorList>
            <consortium name="Lawrence Berkeley National Laboratory"/>
            <person name="Steindorff A."/>
            <person name="Hensen N."/>
            <person name="Bonometti L."/>
            <person name="Westerberg I."/>
            <person name="Brannstrom I.O."/>
            <person name="Guillou S."/>
            <person name="Cros-Aarteil S."/>
            <person name="Calhoun S."/>
            <person name="Haridas S."/>
            <person name="Kuo A."/>
            <person name="Mondo S."/>
            <person name="Pangilinan J."/>
            <person name="Riley R."/>
            <person name="Labutti K."/>
            <person name="Andreopoulos B."/>
            <person name="Lipzen A."/>
            <person name="Chen C."/>
            <person name="Yanf M."/>
            <person name="Daum C."/>
            <person name="Ng V."/>
            <person name="Clum A."/>
            <person name="Ohm R."/>
            <person name="Martin F."/>
            <person name="Silar P."/>
            <person name="Natvig D."/>
            <person name="Lalanne C."/>
            <person name="Gautier V."/>
            <person name="Ament-Velasquez S.L."/>
            <person name="Kruys A."/>
            <person name="Hutchinson M.I."/>
            <person name="Powell A.J."/>
            <person name="Barry K."/>
            <person name="Miller A.N."/>
            <person name="Grigoriev I.V."/>
            <person name="Debuchy R."/>
            <person name="Gladieux P."/>
            <person name="Thoren M.H."/>
            <person name="Johannesson H."/>
        </authorList>
    </citation>
    <scope>NUCLEOTIDE SEQUENCE</scope>
    <source>
        <strain evidence="5">CBS 103.79</strain>
    </source>
</reference>
<feature type="region of interest" description="Disordered" evidence="4">
    <location>
        <begin position="97"/>
        <end position="128"/>
    </location>
</feature>
<dbReference type="Gene3D" id="1.25.40.20">
    <property type="entry name" value="Ankyrin repeat-containing domain"/>
    <property type="match status" value="2"/>
</dbReference>
<evidence type="ECO:0000256" key="1">
    <source>
        <dbReference type="ARBA" id="ARBA00022737"/>
    </source>
</evidence>
<protein>
    <recommendedName>
        <fullName evidence="7">Ankyrin</fullName>
    </recommendedName>
</protein>
<reference evidence="5" key="1">
    <citation type="journal article" date="2023" name="Mol. Phylogenet. Evol.">
        <title>Genome-scale phylogeny and comparative genomics of the fungal order Sordariales.</title>
        <authorList>
            <person name="Hensen N."/>
            <person name="Bonometti L."/>
            <person name="Westerberg I."/>
            <person name="Brannstrom I.O."/>
            <person name="Guillou S."/>
            <person name="Cros-Aarteil S."/>
            <person name="Calhoun S."/>
            <person name="Haridas S."/>
            <person name="Kuo A."/>
            <person name="Mondo S."/>
            <person name="Pangilinan J."/>
            <person name="Riley R."/>
            <person name="LaButti K."/>
            <person name="Andreopoulos B."/>
            <person name="Lipzen A."/>
            <person name="Chen C."/>
            <person name="Yan M."/>
            <person name="Daum C."/>
            <person name="Ng V."/>
            <person name="Clum A."/>
            <person name="Steindorff A."/>
            <person name="Ohm R.A."/>
            <person name="Martin F."/>
            <person name="Silar P."/>
            <person name="Natvig D.O."/>
            <person name="Lalanne C."/>
            <person name="Gautier V."/>
            <person name="Ament-Velasquez S.L."/>
            <person name="Kruys A."/>
            <person name="Hutchinson M.I."/>
            <person name="Powell A.J."/>
            <person name="Barry K."/>
            <person name="Miller A.N."/>
            <person name="Grigoriev I.V."/>
            <person name="Debuchy R."/>
            <person name="Gladieux P."/>
            <person name="Hiltunen Thoren M."/>
            <person name="Johannesson H."/>
        </authorList>
    </citation>
    <scope>NUCLEOTIDE SEQUENCE</scope>
    <source>
        <strain evidence="5">CBS 103.79</strain>
    </source>
</reference>
<dbReference type="PROSITE" id="PS50297">
    <property type="entry name" value="ANK_REP_REGION"/>
    <property type="match status" value="2"/>
</dbReference>